<evidence type="ECO:0000256" key="1">
    <source>
        <dbReference type="SAM" id="MobiDB-lite"/>
    </source>
</evidence>
<dbReference type="InterPro" id="IPR050909">
    <property type="entry name" value="Bact_Autotransporter_VF"/>
</dbReference>
<dbReference type="AlphaFoldDB" id="A0AAW4XTI8"/>
<feature type="domain" description="Autochaperone" evidence="2">
    <location>
        <begin position="564"/>
        <end position="668"/>
    </location>
</feature>
<protein>
    <submittedName>
        <fullName evidence="3">Autotransporter outer membrane beta-barrel domain-containing protein</fullName>
    </submittedName>
</protein>
<proteinExistence type="predicted"/>
<accession>A0AAW4XTI8</accession>
<gene>
    <name evidence="3" type="ORF">LPW39_06210</name>
</gene>
<dbReference type="PANTHER" id="PTHR12338">
    <property type="entry name" value="AUTOTRANSPORTER"/>
    <property type="match status" value="1"/>
</dbReference>
<dbReference type="EMBL" id="JAJNCT010000005">
    <property type="protein sequence ID" value="MCD2164726.1"/>
    <property type="molecule type" value="Genomic_DNA"/>
</dbReference>
<dbReference type="InterPro" id="IPR043990">
    <property type="entry name" value="AC_1"/>
</dbReference>
<dbReference type="Proteomes" id="UP001199260">
    <property type="component" value="Unassembled WGS sequence"/>
</dbReference>
<feature type="compositionally biased region" description="Polar residues" evidence="1">
    <location>
        <begin position="246"/>
        <end position="258"/>
    </location>
</feature>
<name>A0AAW4XTI8_9BURK</name>
<dbReference type="GO" id="GO:0019867">
    <property type="term" value="C:outer membrane"/>
    <property type="evidence" value="ECO:0007669"/>
    <property type="project" value="InterPro"/>
</dbReference>
<dbReference type="CDD" id="cd01344">
    <property type="entry name" value="PL2_Passenger_AT"/>
    <property type="match status" value="1"/>
</dbReference>
<evidence type="ECO:0000313" key="4">
    <source>
        <dbReference type="Proteomes" id="UP001199260"/>
    </source>
</evidence>
<sequence length="841" mass="83966">MNYMPTSVRVPLHWGLKAFVATAYGAFALPLTSWAACSPPSPMGTAGGSVLCSSTTTGQYRINAANVQLTNNATGDMTLNGASVGLIYAVETAANGVSVINQGRMTWDNALYLLPAGGGRALANIGYLNNNNFSAASFRNEAGASLVMTTASPALTNSGLDVVALAAGAANSQATVTNSGSISFTNTATGASVSNNVIEVLAQNFTVTNTGVVNFQSSADAFTNGFQPRMWAPASGGSGSTSNSGQINVTNTHPTRTVGSTGIYQRATANSLVENSGSVSVVNTSAGATSAIGGIGVIGYANSTGLSRINNTGSVIVDSPSNYVYAAQSGAASNTNPATIDNSGLLEIKSSTAIPDPAFRAAVMVLPSAAGLTALQTINNSASGIIRSDAQSYAVLAYQDVPVHLNNAGTVSGPVFLSGGADTLIHTGGSITGNINMGMGNDSMQASGGALVGITAMDEGDDALTLAAGVDVSQAPQFDGGAGNDILTLDGLAMRGFTGSNNLANGSNLTLWETIHLANAASLQLSGSLFESGAAAQLNIDGAATLNASAAQGTFNVYGSIASAGTISLADASAAADDRLTLTGNFSGTASSVVVLDTVLGDSNSASDVLEVNGSTSGASTLRIVNANGLGAVTSGNGILVVKVDGASDAVFSLEGGSISAGGFSYTLNKVGNNWYLQSTLLAPTVSVACTPAELFDSVNQVSTCTLTLSQAAPAQGLSVNLNLPAANPRYSTSCPQNITIPAGASMATCTIVATPNTDPNDGDVLAELSIAPATVAGSYEPAGTPAQVLVRDDDNGGASVKAVPASDYGSLLLLSLSLGGAGMLFARRQKQQAVVRQTKP</sequence>
<evidence type="ECO:0000313" key="3">
    <source>
        <dbReference type="EMBL" id="MCD2164726.1"/>
    </source>
</evidence>
<comment type="caution">
    <text evidence="3">The sequence shown here is derived from an EMBL/GenBank/DDBJ whole genome shotgun (WGS) entry which is preliminary data.</text>
</comment>
<reference evidence="3 4" key="1">
    <citation type="submission" date="2021-11" db="EMBL/GenBank/DDBJ databases">
        <title>Genome sequence.</title>
        <authorList>
            <person name="Sun Q."/>
        </authorList>
    </citation>
    <scope>NUCLEOTIDE SEQUENCE [LARGE SCALE GENOMIC DNA]</scope>
    <source>
        <strain evidence="3 4">KCTC 12005</strain>
    </source>
</reference>
<dbReference type="InterPro" id="IPR006315">
    <property type="entry name" value="OM_autotransptr_brl_dom"/>
</dbReference>
<dbReference type="SUPFAM" id="SSF51126">
    <property type="entry name" value="Pectin lyase-like"/>
    <property type="match status" value="1"/>
</dbReference>
<dbReference type="InterPro" id="IPR012332">
    <property type="entry name" value="Autotransporter_pectin_lyase_C"/>
</dbReference>
<dbReference type="Gene3D" id="2.160.20.20">
    <property type="match status" value="1"/>
</dbReference>
<feature type="region of interest" description="Disordered" evidence="1">
    <location>
        <begin position="234"/>
        <end position="258"/>
    </location>
</feature>
<dbReference type="InterPro" id="IPR011050">
    <property type="entry name" value="Pectin_lyase_fold/virulence"/>
</dbReference>
<dbReference type="NCBIfam" id="TIGR01414">
    <property type="entry name" value="autotrans_barl"/>
    <property type="match status" value="1"/>
</dbReference>
<dbReference type="Pfam" id="PF18883">
    <property type="entry name" value="AC_1"/>
    <property type="match status" value="1"/>
</dbReference>
<evidence type="ECO:0000259" key="2">
    <source>
        <dbReference type="Pfam" id="PF18883"/>
    </source>
</evidence>
<dbReference type="RefSeq" id="WP_230772424.1">
    <property type="nucleotide sequence ID" value="NZ_JAJNCT010000005.1"/>
</dbReference>
<organism evidence="3 4">
    <name type="scientific">Comamonas koreensis</name>
    <dbReference type="NCBI Taxonomy" id="160825"/>
    <lineage>
        <taxon>Bacteria</taxon>
        <taxon>Pseudomonadati</taxon>
        <taxon>Pseudomonadota</taxon>
        <taxon>Betaproteobacteria</taxon>
        <taxon>Burkholderiales</taxon>
        <taxon>Comamonadaceae</taxon>
        <taxon>Comamonas</taxon>
    </lineage>
</organism>
<keyword evidence="4" id="KW-1185">Reference proteome</keyword>
<dbReference type="PANTHER" id="PTHR12338:SF5">
    <property type="entry name" value="ANTIGEN 43-RELATED"/>
    <property type="match status" value="1"/>
</dbReference>